<name>A0A402D1Y4_9BACT</name>
<proteinExistence type="predicted"/>
<keyword evidence="4" id="KW-1185">Reference proteome</keyword>
<dbReference type="EMBL" id="AP025739">
    <property type="protein sequence ID" value="BDI30114.1"/>
    <property type="molecule type" value="Genomic_DNA"/>
</dbReference>
<dbReference type="KEGG" id="ccot:CCAX7_21650"/>
<dbReference type="InterPro" id="IPR037524">
    <property type="entry name" value="PA14/GLEYA"/>
</dbReference>
<dbReference type="Proteomes" id="UP000287394">
    <property type="component" value="Chromosome"/>
</dbReference>
<dbReference type="SUPFAM" id="SSF56988">
    <property type="entry name" value="Anthrax protective antigen"/>
    <property type="match status" value="1"/>
</dbReference>
<gene>
    <name evidence="3" type="ORF">CCAX7_21650</name>
</gene>
<organism evidence="3 4">
    <name type="scientific">Capsulimonas corticalis</name>
    <dbReference type="NCBI Taxonomy" id="2219043"/>
    <lineage>
        <taxon>Bacteria</taxon>
        <taxon>Bacillati</taxon>
        <taxon>Armatimonadota</taxon>
        <taxon>Armatimonadia</taxon>
        <taxon>Capsulimonadales</taxon>
        <taxon>Capsulimonadaceae</taxon>
        <taxon>Capsulimonas</taxon>
    </lineage>
</organism>
<reference evidence="3 4" key="1">
    <citation type="journal article" date="2019" name="Int. J. Syst. Evol. Microbiol.">
        <title>Capsulimonas corticalis gen. nov., sp. nov., an aerobic capsulated bacterium, of a novel bacterial order, Capsulimonadales ord. nov., of the class Armatimonadia of the phylum Armatimonadetes.</title>
        <authorList>
            <person name="Li J."/>
            <person name="Kudo C."/>
            <person name="Tonouchi A."/>
        </authorList>
    </citation>
    <scope>NUCLEOTIDE SEQUENCE [LARGE SCALE GENOMIC DNA]</scope>
    <source>
        <strain evidence="3 4">AX-7</strain>
    </source>
</reference>
<feature type="compositionally biased region" description="Low complexity" evidence="1">
    <location>
        <begin position="383"/>
        <end position="395"/>
    </location>
</feature>
<feature type="compositionally biased region" description="Basic and acidic residues" evidence="1">
    <location>
        <begin position="109"/>
        <end position="141"/>
    </location>
</feature>
<dbReference type="Gene3D" id="3.90.182.10">
    <property type="entry name" value="Toxin - Anthrax Protective Antigen,domain 1"/>
    <property type="match status" value="1"/>
</dbReference>
<dbReference type="RefSeq" id="WP_119323567.1">
    <property type="nucleotide sequence ID" value="NZ_AP025739.1"/>
</dbReference>
<dbReference type="PROSITE" id="PS51820">
    <property type="entry name" value="PA14"/>
    <property type="match status" value="1"/>
</dbReference>
<dbReference type="Pfam" id="PF07691">
    <property type="entry name" value="PA14"/>
    <property type="match status" value="1"/>
</dbReference>
<accession>A0A402D1Y4</accession>
<dbReference type="InterPro" id="IPR011658">
    <property type="entry name" value="PA14_dom"/>
</dbReference>
<feature type="compositionally biased region" description="Polar residues" evidence="1">
    <location>
        <begin position="334"/>
        <end position="343"/>
    </location>
</feature>
<feature type="compositionally biased region" description="Low complexity" evidence="1">
    <location>
        <begin position="67"/>
        <end position="103"/>
    </location>
</feature>
<evidence type="ECO:0000256" key="2">
    <source>
        <dbReference type="SAM" id="SignalP"/>
    </source>
</evidence>
<feature type="signal peptide" evidence="2">
    <location>
        <begin position="1"/>
        <end position="21"/>
    </location>
</feature>
<feature type="compositionally biased region" description="Pro residues" evidence="1">
    <location>
        <begin position="143"/>
        <end position="158"/>
    </location>
</feature>
<dbReference type="OrthoDB" id="9785394at2"/>
<feature type="region of interest" description="Disordered" evidence="1">
    <location>
        <begin position="58"/>
        <end position="444"/>
    </location>
</feature>
<sequence>MWTDKSLRKSFLLALCLNAGAVCWLGTTDAWRSTHAATRQTKPPLPTRLIQLEAMPLESSATGKNRSGAGKNESAAASGAANSPLGPDGAPAASGAAAKASLKPQRRLTAHEQRLAQREQAQEAARRRIQADALKLPDHKPAPVTPEKPSPATAPPPQTAEKAPASSAPDTRVASLPKDDQGVTTRLGEKAQDGAAADKTVGGGDRQQTGSPQGANGPQNADPQRGSNGRRAEGAPRGAGGQSDSRTTPNGPHGGGARPGDRQPLGGKDAALPQHGPVGGVPVHEGANPGARRGPQNASGNQKSGPDSGNTQTSGGATRQTGADRRGAPAEATHGQTGTSPETGNRAAGAQALTTPNGSRRTPGGEKPAGRAGQSSRPATDRAAQASGQSSAAQQRLQNNYDRLARGPVTALPPGDVQGADPGHERSAPVHKLHLPTTDNAPSGEIPGALVPEAMRRLVVSPKAHQGSPAPKQDKSTQVAFLLTPVSIGSHSARGNLPWTPEHAQKPKGQTIQGKGKVDGGGDGSGLLGQYYLGKNFEQPLFQRPDANINFNWTRKIVDPRMPARQPFSIRWTGKITPRFSETYTFYTASDDGVRLYIDGKLLIDNWSIHAASEDAAQMDMKAGQAYPIVIEYYEKNGNSVEIIKLYWESLHQLKEYVPQSCFSYPKTDDLNGH</sequence>
<keyword evidence="2" id="KW-0732">Signal</keyword>
<evidence type="ECO:0000256" key="1">
    <source>
        <dbReference type="SAM" id="MobiDB-lite"/>
    </source>
</evidence>
<feature type="chain" id="PRO_5043456187" evidence="2">
    <location>
        <begin position="22"/>
        <end position="674"/>
    </location>
</feature>
<evidence type="ECO:0000313" key="4">
    <source>
        <dbReference type="Proteomes" id="UP000287394"/>
    </source>
</evidence>
<feature type="compositionally biased region" description="Basic and acidic residues" evidence="1">
    <location>
        <begin position="177"/>
        <end position="192"/>
    </location>
</feature>
<dbReference type="AlphaFoldDB" id="A0A402D1Y4"/>
<feature type="compositionally biased region" description="Polar residues" evidence="1">
    <location>
        <begin position="206"/>
        <end position="227"/>
    </location>
</feature>
<feature type="region of interest" description="Disordered" evidence="1">
    <location>
        <begin position="492"/>
        <end position="520"/>
    </location>
</feature>
<protein>
    <submittedName>
        <fullName evidence="3">Uncharacterized protein</fullName>
    </submittedName>
</protein>
<feature type="compositionally biased region" description="Polar residues" evidence="1">
    <location>
        <begin position="296"/>
        <end position="321"/>
    </location>
</feature>
<dbReference type="SMART" id="SM00758">
    <property type="entry name" value="PA14"/>
    <property type="match status" value="1"/>
</dbReference>
<evidence type="ECO:0000313" key="3">
    <source>
        <dbReference type="EMBL" id="BDI30114.1"/>
    </source>
</evidence>